<dbReference type="InterPro" id="IPR046341">
    <property type="entry name" value="SET_dom_sf"/>
</dbReference>
<dbReference type="GO" id="GO:0008276">
    <property type="term" value="F:protein methyltransferase activity"/>
    <property type="evidence" value="ECO:0007669"/>
    <property type="project" value="UniProtKB-ARBA"/>
</dbReference>
<evidence type="ECO:0000259" key="1">
    <source>
        <dbReference type="PROSITE" id="PS50280"/>
    </source>
</evidence>
<dbReference type="CDD" id="cd20071">
    <property type="entry name" value="SET_SMYD"/>
    <property type="match status" value="1"/>
</dbReference>
<dbReference type="InterPro" id="IPR053010">
    <property type="entry name" value="SET_SmydA-8"/>
</dbReference>
<evidence type="ECO:0000313" key="2">
    <source>
        <dbReference type="EMBL" id="JAB97681.1"/>
    </source>
</evidence>
<protein>
    <submittedName>
        <fullName evidence="2">Protein msta, isoform B</fullName>
    </submittedName>
</protein>
<dbReference type="GO" id="GO:0008170">
    <property type="term" value="F:N-methyltransferase activity"/>
    <property type="evidence" value="ECO:0007669"/>
    <property type="project" value="UniProtKB-ARBA"/>
</dbReference>
<name>W8BWQ2_CERCA</name>
<dbReference type="SUPFAM" id="SSF82199">
    <property type="entry name" value="SET domain"/>
    <property type="match status" value="1"/>
</dbReference>
<accession>W8BWQ2</accession>
<dbReference type="Gene3D" id="1.10.220.160">
    <property type="match status" value="1"/>
</dbReference>
<dbReference type="Gene3D" id="2.170.270.10">
    <property type="entry name" value="SET domain"/>
    <property type="match status" value="1"/>
</dbReference>
<dbReference type="PANTHER" id="PTHR46455">
    <property type="entry name" value="SET AND MYND DOMAIN CONTAINING, ARTHROPOD-SPECIFIC, MEMBER 4, ISOFORM A"/>
    <property type="match status" value="1"/>
</dbReference>
<dbReference type="GO" id="GO:0008757">
    <property type="term" value="F:S-adenosylmethionine-dependent methyltransferase activity"/>
    <property type="evidence" value="ECO:0007669"/>
    <property type="project" value="UniProtKB-ARBA"/>
</dbReference>
<sequence>MQSYSEKVKIVRKANFPSRQLVATADLLPGDVILEEQPLLVAPHWECEQMKCSQCMLDSFVMCKKCEFFPLCIDCTNHNSYDCDFFCNTGAGAKISKNLLVENYAIYGVLKLLLLMENPTSGEQCAALSATPGAAVVDSDAWQEREVHIVNPLLQSGIAQAFKQVKVTHELLHTLCWRIDANAFEVAASDGNTLKGVYVCCAQLPHNCVPNTVVTIDEEFHLKLYASVRIRAGDIIYNSYTNPLMGTSQRQHELRLTKGIECTCARCSDPLELGTHMSSLKCQQCATGFVVCTGPIRDGKRSGEWKCTSCGATMDTAMVKELLVDVGEALLETNSELLAYESLLDKYGGRFHQNHFVLVEIKQNIAAILRAILMNPMCVPGQDLLERKLQLCEELMPLVRTVLPGISKLYGIALYEYLLSYMELAELMYEDKEAGNAALIFQEKLENARDIAAKAKEMLRFEPSNSPEGHLVSRIAMEQKRIEENLGQLNSKRNGV</sequence>
<dbReference type="PANTHER" id="PTHR46455:SF6">
    <property type="entry name" value="RE22408P-RELATED"/>
    <property type="match status" value="1"/>
</dbReference>
<dbReference type="AlphaFoldDB" id="W8BWQ2"/>
<feature type="domain" description="SET" evidence="1">
    <location>
        <begin position="6"/>
        <end position="241"/>
    </location>
</feature>
<gene>
    <name evidence="2" type="primary">MSTAB</name>
</gene>
<reference evidence="2" key="1">
    <citation type="submission" date="2013-07" db="EMBL/GenBank/DDBJ databases">
        <authorList>
            <person name="Geib S."/>
        </authorList>
    </citation>
    <scope>NUCLEOTIDE SEQUENCE</scope>
</reference>
<dbReference type="InterPro" id="IPR001214">
    <property type="entry name" value="SET_dom"/>
</dbReference>
<dbReference type="Gene3D" id="6.10.140.2220">
    <property type="match status" value="1"/>
</dbReference>
<dbReference type="EMBL" id="GAMC01008874">
    <property type="protein sequence ID" value="JAB97681.1"/>
    <property type="molecule type" value="mRNA"/>
</dbReference>
<proteinExistence type="evidence at transcript level"/>
<dbReference type="PROSITE" id="PS50280">
    <property type="entry name" value="SET"/>
    <property type="match status" value="1"/>
</dbReference>
<organism evidence="2">
    <name type="scientific">Ceratitis capitata</name>
    <name type="common">Mediterranean fruit fly</name>
    <name type="synonym">Tephritis capitata</name>
    <dbReference type="NCBI Taxonomy" id="7213"/>
    <lineage>
        <taxon>Eukaryota</taxon>
        <taxon>Metazoa</taxon>
        <taxon>Ecdysozoa</taxon>
        <taxon>Arthropoda</taxon>
        <taxon>Hexapoda</taxon>
        <taxon>Insecta</taxon>
        <taxon>Pterygota</taxon>
        <taxon>Neoptera</taxon>
        <taxon>Endopterygota</taxon>
        <taxon>Diptera</taxon>
        <taxon>Brachycera</taxon>
        <taxon>Muscomorpha</taxon>
        <taxon>Tephritoidea</taxon>
        <taxon>Tephritidae</taxon>
        <taxon>Ceratitis</taxon>
        <taxon>Ceratitis</taxon>
    </lineage>
</organism>
<reference evidence="2" key="2">
    <citation type="journal article" date="2014" name="BMC Genomics">
        <title>A genomic perspective to assessing quality of mass-reared SIT flies used in Mediterranean fruit fly (Ceratitis capitata) eradication in California.</title>
        <authorList>
            <person name="Calla B."/>
            <person name="Hall B."/>
            <person name="Hou S."/>
            <person name="Geib S.M."/>
        </authorList>
    </citation>
    <scope>NUCLEOTIDE SEQUENCE</scope>
</reference>
<dbReference type="OrthoDB" id="77368at2759"/>